<evidence type="ECO:0000313" key="1">
    <source>
        <dbReference type="EMBL" id="KAL0969338.1"/>
    </source>
</evidence>
<keyword evidence="2" id="KW-1185">Reference proteome</keyword>
<proteinExistence type="predicted"/>
<dbReference type="AlphaFoldDB" id="A0ABD0WHA1"/>
<protein>
    <submittedName>
        <fullName evidence="1">Uncharacterized protein</fullName>
    </submittedName>
</protein>
<reference evidence="1 2" key="1">
    <citation type="submission" date="2024-06" db="EMBL/GenBank/DDBJ databases">
        <authorList>
            <person name="Pan Q."/>
            <person name="Wen M."/>
            <person name="Jouanno E."/>
            <person name="Zahm M."/>
            <person name="Klopp C."/>
            <person name="Cabau C."/>
            <person name="Louis A."/>
            <person name="Berthelot C."/>
            <person name="Parey E."/>
            <person name="Roest Crollius H."/>
            <person name="Montfort J."/>
            <person name="Robinson-Rechavi M."/>
            <person name="Bouchez O."/>
            <person name="Lampietro C."/>
            <person name="Lopez Roques C."/>
            <person name="Donnadieu C."/>
            <person name="Postlethwait J."/>
            <person name="Bobe J."/>
            <person name="Verreycken H."/>
            <person name="Guiguen Y."/>
        </authorList>
    </citation>
    <scope>NUCLEOTIDE SEQUENCE [LARGE SCALE GENOMIC DNA]</scope>
    <source>
        <strain evidence="1">Up_M1</strain>
        <tissue evidence="1">Testis</tissue>
    </source>
</reference>
<name>A0ABD0WHA1_UMBPY</name>
<dbReference type="Proteomes" id="UP001557470">
    <property type="component" value="Unassembled WGS sequence"/>
</dbReference>
<gene>
    <name evidence="1" type="ORF">UPYG_G00225760</name>
</gene>
<organism evidence="1 2">
    <name type="scientific">Umbra pygmaea</name>
    <name type="common">Eastern mudminnow</name>
    <dbReference type="NCBI Taxonomy" id="75934"/>
    <lineage>
        <taxon>Eukaryota</taxon>
        <taxon>Metazoa</taxon>
        <taxon>Chordata</taxon>
        <taxon>Craniata</taxon>
        <taxon>Vertebrata</taxon>
        <taxon>Euteleostomi</taxon>
        <taxon>Actinopterygii</taxon>
        <taxon>Neopterygii</taxon>
        <taxon>Teleostei</taxon>
        <taxon>Protacanthopterygii</taxon>
        <taxon>Esociformes</taxon>
        <taxon>Umbridae</taxon>
        <taxon>Umbra</taxon>
    </lineage>
</organism>
<accession>A0ABD0WHA1</accession>
<evidence type="ECO:0000313" key="2">
    <source>
        <dbReference type="Proteomes" id="UP001557470"/>
    </source>
</evidence>
<dbReference type="EMBL" id="JAGEUA010000007">
    <property type="protein sequence ID" value="KAL0969338.1"/>
    <property type="molecule type" value="Genomic_DNA"/>
</dbReference>
<sequence>MFQEIIVDRRERIFLIGGVIAHLVETPYLAASVESQGCCFSLCLPHTVTNLKADQFGRTNRTIEGIWRRNLHHPQLSILCLPFTIHSPLHSRTAVFLFGP</sequence>
<comment type="caution">
    <text evidence="1">The sequence shown here is derived from an EMBL/GenBank/DDBJ whole genome shotgun (WGS) entry which is preliminary data.</text>
</comment>